<reference evidence="11" key="1">
    <citation type="submission" date="2021-01" db="EMBL/GenBank/DDBJ databases">
        <title>Phytophthora aleatoria, a newly-described species from Pinus radiata is distinct from Phytophthora cactorum isolates based on comparative genomics.</title>
        <authorList>
            <person name="Mcdougal R."/>
            <person name="Panda P."/>
            <person name="Williams N."/>
            <person name="Studholme D.J."/>
        </authorList>
    </citation>
    <scope>NUCLEOTIDE SEQUENCE</scope>
    <source>
        <strain evidence="11">NZFS 4037</strain>
    </source>
</reference>
<gene>
    <name evidence="11" type="ORF">JG688_00004021</name>
</gene>
<dbReference type="AlphaFoldDB" id="A0A8J5IRV3"/>
<accession>A0A8J5IRV3</accession>
<dbReference type="PANTHER" id="PTHR31646:SF1">
    <property type="entry name" value="ALPHA-1,2-MANNOSYLTRANSFERASE MNN2"/>
    <property type="match status" value="1"/>
</dbReference>
<evidence type="ECO:0000256" key="2">
    <source>
        <dbReference type="ARBA" id="ARBA00004606"/>
    </source>
</evidence>
<keyword evidence="5" id="KW-0812">Transmembrane</keyword>
<name>A0A8J5IRV3_9STRA</name>
<keyword evidence="12" id="KW-1185">Reference proteome</keyword>
<evidence type="ECO:0000256" key="8">
    <source>
        <dbReference type="ARBA" id="ARBA00023034"/>
    </source>
</evidence>
<evidence type="ECO:0000256" key="5">
    <source>
        <dbReference type="ARBA" id="ARBA00022692"/>
    </source>
</evidence>
<organism evidence="11 12">
    <name type="scientific">Phytophthora aleatoria</name>
    <dbReference type="NCBI Taxonomy" id="2496075"/>
    <lineage>
        <taxon>Eukaryota</taxon>
        <taxon>Sar</taxon>
        <taxon>Stramenopiles</taxon>
        <taxon>Oomycota</taxon>
        <taxon>Peronosporomycetes</taxon>
        <taxon>Peronosporales</taxon>
        <taxon>Peronosporaceae</taxon>
        <taxon>Phytophthora</taxon>
    </lineage>
</organism>
<comment type="caution">
    <text evidence="11">The sequence shown here is derived from an EMBL/GenBank/DDBJ whole genome shotgun (WGS) entry which is preliminary data.</text>
</comment>
<evidence type="ECO:0000313" key="12">
    <source>
        <dbReference type="Proteomes" id="UP000709295"/>
    </source>
</evidence>
<proteinExistence type="inferred from homology"/>
<dbReference type="InterPro" id="IPR022751">
    <property type="entry name" value="Alpha_mannosyltransferase"/>
</dbReference>
<evidence type="ECO:0000256" key="1">
    <source>
        <dbReference type="ARBA" id="ARBA00004394"/>
    </source>
</evidence>
<dbReference type="CDD" id="cd00761">
    <property type="entry name" value="Glyco_tranf_GTA_type"/>
    <property type="match status" value="1"/>
</dbReference>
<protein>
    <submittedName>
        <fullName evidence="11">Uncharacterized protein</fullName>
    </submittedName>
</protein>
<dbReference type="EMBL" id="JAENGY010000135">
    <property type="protein sequence ID" value="KAG6972378.1"/>
    <property type="molecule type" value="Genomic_DNA"/>
</dbReference>
<evidence type="ECO:0000256" key="6">
    <source>
        <dbReference type="ARBA" id="ARBA00022968"/>
    </source>
</evidence>
<comment type="subcellular location">
    <subcellularLocation>
        <location evidence="10">Endomembrane system</location>
        <topology evidence="10">Single-pass membrane protein</topology>
    </subcellularLocation>
    <subcellularLocation>
        <location evidence="1">Golgi apparatus membrane</location>
    </subcellularLocation>
    <subcellularLocation>
        <location evidence="2">Membrane</location>
        <topology evidence="2">Single-pass type II membrane protein</topology>
    </subcellularLocation>
</comment>
<dbReference type="Proteomes" id="UP000709295">
    <property type="component" value="Unassembled WGS sequence"/>
</dbReference>
<evidence type="ECO:0000313" key="11">
    <source>
        <dbReference type="EMBL" id="KAG6972378.1"/>
    </source>
</evidence>
<evidence type="ECO:0000256" key="7">
    <source>
        <dbReference type="ARBA" id="ARBA00022989"/>
    </source>
</evidence>
<dbReference type="GO" id="GO:0046354">
    <property type="term" value="P:mannan biosynthetic process"/>
    <property type="evidence" value="ECO:0007669"/>
    <property type="project" value="TreeGrafter"/>
</dbReference>
<dbReference type="GO" id="GO:0000026">
    <property type="term" value="F:alpha-1,2-mannosyltransferase activity"/>
    <property type="evidence" value="ECO:0007669"/>
    <property type="project" value="TreeGrafter"/>
</dbReference>
<keyword evidence="4" id="KW-0808">Transferase</keyword>
<keyword evidence="9" id="KW-0472">Membrane</keyword>
<dbReference type="PANTHER" id="PTHR31646">
    <property type="entry name" value="ALPHA-1,2-MANNOSYLTRANSFERASE MNN2"/>
    <property type="match status" value="1"/>
</dbReference>
<keyword evidence="8" id="KW-0333">Golgi apparatus</keyword>
<dbReference type="Pfam" id="PF11051">
    <property type="entry name" value="Mannosyl_trans3"/>
    <property type="match status" value="1"/>
</dbReference>
<evidence type="ECO:0000256" key="4">
    <source>
        <dbReference type="ARBA" id="ARBA00022679"/>
    </source>
</evidence>
<dbReference type="GO" id="GO:0000139">
    <property type="term" value="C:Golgi membrane"/>
    <property type="evidence" value="ECO:0007669"/>
    <property type="project" value="UniProtKB-SubCell"/>
</dbReference>
<evidence type="ECO:0000256" key="3">
    <source>
        <dbReference type="ARBA" id="ARBA00009105"/>
    </source>
</evidence>
<keyword evidence="7" id="KW-1133">Transmembrane helix</keyword>
<comment type="similarity">
    <text evidence="3">Belongs to the MNN1/MNT family.</text>
</comment>
<evidence type="ECO:0000256" key="9">
    <source>
        <dbReference type="ARBA" id="ARBA00023136"/>
    </source>
</evidence>
<keyword evidence="6" id="KW-0735">Signal-anchor</keyword>
<sequence>MLVKTWVARFLRRHLVLALFLFVSSIISAIVYEVTGGGKPKAWTYDAPRLNAVDLEGSDRPRALWTHDDFECIGWRATHNCDPYGPRDEARDRKCGEPMPRTSGFCEVRNRTSGEILRVMLATCKSWQWYLVPKLSCNDARNFTDFSVHAAGYRHPPPELPPPQPGREQDEAADKRGIVMIAYPKVVAGLYAIVRTLRSVGCALPVEVWIDPTEMRAKHSVLVELVKYYNVLVRVIRDPNASKFHAKPYAIYNSRFESVLWLDSDNIPVRDPTYLFESSEFVKHGAMFWPDFWRPAIDTPFNVHQQSVLWTLLDMPFTDMFEQESGQLLVNRSRSQAALSKLMFYSSHMPRLITDWQLVWGDKDLFRLAWLNTSTPFYMVQHLVALGGLYDEEENFFCGVSMIQRDPQGDIIFMHRNQAKLTGRRDQKPLITHLQKFTGGDGTAASLARDLDKYRVQCKMRRLGQYTCFMLNPRAPNGNGTPSLILSLENTKYLPIEQHAIGFSIEGRGLFNKEEEDEVAKIENDAQAMQDEEAAAIVRARERSEKQTRGIFGIVVVAALGGYYSREVAVKTMELLEKDDVMIRKLINSAIRKLINSAKSSTDIEVELAKLLVPPAGCILDYVTERAPPEMIQWLLDSGYLQRRKTCMSLF</sequence>
<evidence type="ECO:0000256" key="10">
    <source>
        <dbReference type="ARBA" id="ARBA00037847"/>
    </source>
</evidence>